<dbReference type="InterPro" id="IPR039255">
    <property type="entry name" value="YceD_bac"/>
</dbReference>
<keyword evidence="6" id="KW-1185">Reference proteome</keyword>
<evidence type="ECO:0000313" key="6">
    <source>
        <dbReference type="Proteomes" id="UP000675920"/>
    </source>
</evidence>
<evidence type="ECO:0000256" key="1">
    <source>
        <dbReference type="ARBA" id="ARBA00002868"/>
    </source>
</evidence>
<dbReference type="Proteomes" id="UP000675920">
    <property type="component" value="Unplaced"/>
</dbReference>
<comment type="similarity">
    <text evidence="2">Belongs to the DUF177 domain family.</text>
</comment>
<keyword evidence="4" id="KW-0690">Ribosome biogenesis</keyword>
<sequence>MADLTITDITAFGRGKQMLAGSTPVGELPRVAADASADSPVEWRIEGEIIERGDAPEYSGQVGLRLQLTASLSVACARCLEPRRAEVTVERRYVVFETDEAADAAPLDDDRFDPVVARRSLDLRELLEDELLLAVDPAGVHESCPPEALARLGLVPVDEGVARIEEAPSAFDVLRNLRPSRDEG</sequence>
<protein>
    <recommendedName>
        <fullName evidence="3">Large ribosomal RNA subunit accumulation protein YceD</fullName>
    </recommendedName>
    <alternativeName>
        <fullName evidence="5">23S rRNA accumulation protein YceD</fullName>
    </alternativeName>
</protein>
<reference evidence="7" key="2">
    <citation type="submission" date="2025-08" db="UniProtKB">
        <authorList>
            <consortium name="RefSeq"/>
        </authorList>
    </citation>
    <scope>IDENTIFICATION</scope>
</reference>
<proteinExistence type="inferred from homology"/>
<dbReference type="InterPro" id="IPR003772">
    <property type="entry name" value="YceD"/>
</dbReference>
<evidence type="ECO:0000313" key="7">
    <source>
        <dbReference type="RefSeq" id="WP_084545344.1"/>
    </source>
</evidence>
<dbReference type="Pfam" id="PF02620">
    <property type="entry name" value="YceD"/>
    <property type="match status" value="1"/>
</dbReference>
<dbReference type="GO" id="GO:0042254">
    <property type="term" value="P:ribosome biogenesis"/>
    <property type="evidence" value="ECO:0007669"/>
    <property type="project" value="UniProtKB-KW"/>
</dbReference>
<dbReference type="RefSeq" id="WP_084545344.1">
    <property type="nucleotide sequence ID" value="NZ_KI519499.1"/>
</dbReference>
<accession>A0A8B6XC36</accession>
<dbReference type="PANTHER" id="PTHR38099:SF1">
    <property type="entry name" value="LARGE RIBOSOMAL RNA SUBUNIT ACCUMULATION PROTEIN YCED"/>
    <property type="match status" value="1"/>
</dbReference>
<evidence type="ECO:0000256" key="3">
    <source>
        <dbReference type="ARBA" id="ARBA00015716"/>
    </source>
</evidence>
<dbReference type="AlphaFoldDB" id="A0A8B6XC36"/>
<comment type="function">
    <text evidence="1">Plays a role in synthesis, processing and/or stability of 23S rRNA.</text>
</comment>
<evidence type="ECO:0000256" key="5">
    <source>
        <dbReference type="ARBA" id="ARBA00031841"/>
    </source>
</evidence>
<organism evidence="6 7">
    <name type="scientific">Derxia gummosa DSM 723</name>
    <dbReference type="NCBI Taxonomy" id="1121388"/>
    <lineage>
        <taxon>Bacteria</taxon>
        <taxon>Pseudomonadati</taxon>
        <taxon>Pseudomonadota</taxon>
        <taxon>Betaproteobacteria</taxon>
        <taxon>Burkholderiales</taxon>
        <taxon>Alcaligenaceae</taxon>
        <taxon>Derxia</taxon>
    </lineage>
</organism>
<dbReference type="PANTHER" id="PTHR38099">
    <property type="entry name" value="LARGE RIBOSOMAL RNA SUBUNIT ACCUMULATION PROTEIN YCED"/>
    <property type="match status" value="1"/>
</dbReference>
<name>A0A8B6XC36_9BURK</name>
<reference evidence="7" key="1">
    <citation type="journal article" date="2016" name="J. Exp. Bot.">
        <title>Essential role of conserved DUF177A protein in plastid 23S rRNA accumulation and plant embryogenesis.</title>
        <authorList>
            <person name="Yang J."/>
            <person name="Suzuki M."/>
            <person name="McCarty D.R."/>
        </authorList>
    </citation>
    <scope>NUCLEOTIDE SEQUENCE</scope>
</reference>
<evidence type="ECO:0000256" key="2">
    <source>
        <dbReference type="ARBA" id="ARBA00010740"/>
    </source>
</evidence>
<dbReference type="OrthoDB" id="5297600at2"/>
<evidence type="ECO:0000256" key="4">
    <source>
        <dbReference type="ARBA" id="ARBA00022517"/>
    </source>
</evidence>
<dbReference type="GO" id="GO:0005829">
    <property type="term" value="C:cytosol"/>
    <property type="evidence" value="ECO:0007669"/>
    <property type="project" value="TreeGrafter"/>
</dbReference>